<dbReference type="PANTHER" id="PTHR34491:SF117">
    <property type="entry name" value="CORNETTO, ISOFORM C"/>
    <property type="match status" value="1"/>
</dbReference>
<feature type="compositionally biased region" description="Polar residues" evidence="2">
    <location>
        <begin position="46"/>
        <end position="59"/>
    </location>
</feature>
<reference evidence="4 5" key="1">
    <citation type="submission" date="2017-05" db="EMBL/GenBank/DDBJ databases">
        <title>Complete and WGS of Bordetella genogroups.</title>
        <authorList>
            <person name="Spilker T."/>
            <person name="LiPuma J."/>
        </authorList>
    </citation>
    <scope>NUCLEOTIDE SEQUENCE [LARGE SCALE GENOMIC DNA]</scope>
    <source>
        <strain evidence="4 5">AU17610</strain>
    </source>
</reference>
<dbReference type="EMBL" id="NEVL01000003">
    <property type="protein sequence ID" value="OZI36283.1"/>
    <property type="molecule type" value="Genomic_DNA"/>
</dbReference>
<feature type="region of interest" description="Disordered" evidence="2">
    <location>
        <begin position="42"/>
        <end position="62"/>
    </location>
</feature>
<proteinExistence type="predicted"/>
<accession>A0A261SIW9</accession>
<name>A0A261SIW9_9BORD</name>
<evidence type="ECO:0000256" key="1">
    <source>
        <dbReference type="SAM" id="Coils"/>
    </source>
</evidence>
<organism evidence="4 5">
    <name type="scientific">Bordetella genomosp. 1</name>
    <dbReference type="NCBI Taxonomy" id="1395607"/>
    <lineage>
        <taxon>Bacteria</taxon>
        <taxon>Pseudomonadati</taxon>
        <taxon>Pseudomonadota</taxon>
        <taxon>Betaproteobacteria</taxon>
        <taxon>Burkholderiales</taxon>
        <taxon>Alcaligenaceae</taxon>
        <taxon>Bordetella</taxon>
    </lineage>
</organism>
<protein>
    <submittedName>
        <fullName evidence="4">Phage tail protein</fullName>
    </submittedName>
</protein>
<dbReference type="Pfam" id="PF06791">
    <property type="entry name" value="TMP_2"/>
    <property type="match status" value="1"/>
</dbReference>
<dbReference type="Proteomes" id="UP000217005">
    <property type="component" value="Unassembled WGS sequence"/>
</dbReference>
<dbReference type="OrthoDB" id="363355at2"/>
<evidence type="ECO:0000313" key="4">
    <source>
        <dbReference type="EMBL" id="OZI36283.1"/>
    </source>
</evidence>
<feature type="domain" description="Bacteriophage tail tape measure N-terminal" evidence="3">
    <location>
        <begin position="135"/>
        <end position="337"/>
    </location>
</feature>
<evidence type="ECO:0000256" key="2">
    <source>
        <dbReference type="SAM" id="MobiDB-lite"/>
    </source>
</evidence>
<sequence length="1868" mass="196493">MSNKTVIAEGVVAVSGDASGLTAAMAEVTQETNKAKKSLENLGRGASQNLNKSADQTAQAGKKVERAAQSLVQQIERQIAVAQSGAKGTAEYYQALASQRGVDANLLKPYLDQLNTVTERQKVARAALESTQPVMENLGMSAKALNAATRGLPAQFTDIVVSLQGGQRPMTVLLQQGGQLKDMFGGIGPAARAMGQYVLGLLNPITLVAGGVALVGAAWSKGAGEAQAFNRSLIETGNQAGVTSGRLQEASRRVAEVAGSQAKAAATLTVFAAGARTGAENLERFSSAAVVWERATGTAVEDTAKAFSELAKAPLAATMKLNEGANYVTASLYEQIRALVQQGKASEAATVAQNAYAEALLSRGPQIMQNLSLWEKAWNGVKGAASSAWDAMLDVGRETTPEDRLAAVQKELGEIGTSFFHSTRAARLRAQEVGLRDLIKWQSAAAQAEADRMTQTNRAQFRDEYLSNADRNTKPQQRTLEVEKETQAFRKAVEGLKEGTEEYRRVYAAHQTALAAIDKKFEDKDGNKGPSGVESEVARLRARIAEEKALSVELAQRGLQTSKLNEFERRSAEIGELLSGKLKAQVRANYERTKALLDEAGALVRANAEMQEFQQAREKYLSGLQEGIAKISQEAEAIEDQVSTYGMSKSALEALEIARLRERRAALEGFDGASREIELIEQEIDARTRLSQAIQAKDVKDAQKKVAQEAAQDWARSVDKVGDVFRQGFADMLNDGKNGWKSFTKSLVTTFKTMVADQIYRMFAQPFVATIMANVAGVFGGGGAAGALGGSTSNSALSGGLGLMNYITLARTAYSALTGGITSTLASSISSIGSAIGSSAAQQFALGMTGQGATLASGLAGPTTANSVAAGAGSMFASAIPVAGWIAAGAMVNRSLYKQGWDAGNGTMAPIAKYNMLTGPSLWTDKALRSIGVSGEWASMLSGSSLIARAFGRGPKEYKDTTLVGDFNSLGFNGYTSTPWKQKGGWFRSNKSGTQVGALGDSFLSDVAQAFEEMKANASSLAESIGVSGGKLDGYSETIRVTLTKDQAENERLIQEAIANVGENMVRYLIPNIGDFSKEGEAASATLSRLSASLGSANRALKLLDLKLFDVSVEGAGAAAALVDAFGSIDAMSQATAQYYQLYYTESERAKLSLADMADVLKKVNVTVPNTMDELRSMVSALDLTTQAGRDAYVALLAIAPEFAEIIEATARRGQETAAKLLEAFTGRGGVATALNTVALQALLLKESASGAGVSLGQISRIFLDAASGLLDFASSGGALEGTLSGAQEASLGLVDEIEALRLGIGATIIDFGGLAAALKDVDADVFVAAMGAVFERLADRLHGLLDSIANERIAVRQAAQDILDPAAMSPAAIKREIEGIDTALPSNTALVSAAGALTAADVEAAKKLSERNAAEKAYTSVKDSYDAKQGAVTDAQRRADEATAWLDKLQWDIYAPKTVPYKKKNWAELDEKRSIAQAQLPAAQQAYAQAQAALAAAQAAAAIGPTASEVTRLQEQYAAAVTAAASAQAAATEAANKAREEQTSYADALQDFALDATKSVGKLGELRAETVRYYEAQKALAELLAEGATGLRKSIKDYRYGLLDSDEKFAQMQGEFAQAYAKAMGADGESLAGYAGDLNALLGPMLEAAGGAFSSEAQYQAFVATALARAEAVAGRMGDVAPKDYQKESLDLLGQIDATLAELEKSALTGDQVITSAINASRDATVNGLRQVVNALAGNSVAAFASGGMHSGGLRLVGEQGPELEVTGPSRIFSASQTRSLLAGSEDQARVVEMLRALIQENQALRQEMESLRIEARATASNTAKAVRHLDRIEADGLVVRPDADEPLLVVVHGDGADAVQTEEQTG</sequence>
<dbReference type="PANTHER" id="PTHR34491">
    <property type="entry name" value="A-TYPE INCLUSION PROTEIN, PUTATIVE-RELATED"/>
    <property type="match status" value="1"/>
</dbReference>
<feature type="coiled-coil region" evidence="1">
    <location>
        <begin position="1789"/>
        <end position="1823"/>
    </location>
</feature>
<comment type="caution">
    <text evidence="4">The sequence shown here is derived from an EMBL/GenBank/DDBJ whole genome shotgun (WGS) entry which is preliminary data.</text>
</comment>
<gene>
    <name evidence="4" type="ORF">CEG14_14825</name>
</gene>
<dbReference type="RefSeq" id="WP_094827089.1">
    <property type="nucleotide sequence ID" value="NZ_NEVL01000003.1"/>
</dbReference>
<evidence type="ECO:0000313" key="5">
    <source>
        <dbReference type="Proteomes" id="UP000217005"/>
    </source>
</evidence>
<dbReference type="InterPro" id="IPR009628">
    <property type="entry name" value="Phage_tape_measure_N"/>
</dbReference>
<keyword evidence="1" id="KW-0175">Coiled coil</keyword>
<evidence type="ECO:0000259" key="3">
    <source>
        <dbReference type="Pfam" id="PF06791"/>
    </source>
</evidence>